<accession>A0AAE3JBA6</accession>
<sequence>MESREKEKRTLSYYDENASAFCEGTRNADMSEMRGRFLQYLKPGTLILDAGCGSGRDSKFFMESGYRVVALDGSEEMCRQASAYLGQEVQCRRFEEIDEKEVYDGIWACASLLHVPHELLPKVIARLIAALVDGGVLYASFKYGEEEREAGGRYFTDLREDGWKKVLEEAEEEMKGSRLETVECFVTGDVREGRGEEKWLNVVGRKKKIVE</sequence>
<keyword evidence="1 4" id="KW-0489">Methyltransferase</keyword>
<reference evidence="4 5" key="1">
    <citation type="submission" date="2021-10" db="EMBL/GenBank/DDBJ databases">
        <title>Anaerobic single-cell dispensing facilitates the cultivation of human gut bacteria.</title>
        <authorList>
            <person name="Afrizal A."/>
        </authorList>
    </citation>
    <scope>NUCLEOTIDE SEQUENCE [LARGE SCALE GENOMIC DNA]</scope>
    <source>
        <strain evidence="4 5">CLA-AA-H224</strain>
    </source>
</reference>
<dbReference type="GO" id="GO:0008168">
    <property type="term" value="F:methyltransferase activity"/>
    <property type="evidence" value="ECO:0007669"/>
    <property type="project" value="UniProtKB-KW"/>
</dbReference>
<dbReference type="PANTHER" id="PTHR43861:SF1">
    <property type="entry name" value="TRANS-ACONITATE 2-METHYLTRANSFERASE"/>
    <property type="match status" value="1"/>
</dbReference>
<dbReference type="Proteomes" id="UP001198200">
    <property type="component" value="Unassembled WGS sequence"/>
</dbReference>
<dbReference type="RefSeq" id="WP_308731108.1">
    <property type="nucleotide sequence ID" value="NZ_JAJEQN010000004.1"/>
</dbReference>
<organism evidence="4 5">
    <name type="scientific">Anthropogastromicrobium aceti</name>
    <dbReference type="NCBI Taxonomy" id="2981768"/>
    <lineage>
        <taxon>Bacteria</taxon>
        <taxon>Bacillati</taxon>
        <taxon>Bacillota</taxon>
        <taxon>Clostridia</taxon>
        <taxon>Lachnospirales</taxon>
        <taxon>Lachnospiraceae</taxon>
        <taxon>Anthropogastromicrobium</taxon>
    </lineage>
</organism>
<dbReference type="SUPFAM" id="SSF53335">
    <property type="entry name" value="S-adenosyl-L-methionine-dependent methyltransferases"/>
    <property type="match status" value="1"/>
</dbReference>
<evidence type="ECO:0000313" key="5">
    <source>
        <dbReference type="Proteomes" id="UP001198200"/>
    </source>
</evidence>
<evidence type="ECO:0000256" key="1">
    <source>
        <dbReference type="ARBA" id="ARBA00022603"/>
    </source>
</evidence>
<dbReference type="Gene3D" id="3.40.50.150">
    <property type="entry name" value="Vaccinia Virus protein VP39"/>
    <property type="match status" value="1"/>
</dbReference>
<keyword evidence="5" id="KW-1185">Reference proteome</keyword>
<proteinExistence type="predicted"/>
<gene>
    <name evidence="4" type="ORF">LKD48_02660</name>
</gene>
<evidence type="ECO:0000256" key="2">
    <source>
        <dbReference type="ARBA" id="ARBA00022679"/>
    </source>
</evidence>
<protein>
    <submittedName>
        <fullName evidence="4">Class I SAM-dependent methyltransferase</fullName>
    </submittedName>
</protein>
<comment type="caution">
    <text evidence="4">The sequence shown here is derived from an EMBL/GenBank/DDBJ whole genome shotgun (WGS) entry which is preliminary data.</text>
</comment>
<dbReference type="Pfam" id="PF13649">
    <property type="entry name" value="Methyltransf_25"/>
    <property type="match status" value="1"/>
</dbReference>
<feature type="domain" description="Methyltransferase" evidence="3">
    <location>
        <begin position="47"/>
        <end position="135"/>
    </location>
</feature>
<dbReference type="InterPro" id="IPR029063">
    <property type="entry name" value="SAM-dependent_MTases_sf"/>
</dbReference>
<evidence type="ECO:0000259" key="3">
    <source>
        <dbReference type="Pfam" id="PF13649"/>
    </source>
</evidence>
<evidence type="ECO:0000313" key="4">
    <source>
        <dbReference type="EMBL" id="MCC2220554.1"/>
    </source>
</evidence>
<dbReference type="AlphaFoldDB" id="A0AAE3JBA6"/>
<keyword evidence="2" id="KW-0808">Transferase</keyword>
<dbReference type="InterPro" id="IPR041698">
    <property type="entry name" value="Methyltransf_25"/>
</dbReference>
<dbReference type="PANTHER" id="PTHR43861">
    <property type="entry name" value="TRANS-ACONITATE 2-METHYLTRANSFERASE-RELATED"/>
    <property type="match status" value="1"/>
</dbReference>
<dbReference type="CDD" id="cd02440">
    <property type="entry name" value="AdoMet_MTases"/>
    <property type="match status" value="1"/>
</dbReference>
<dbReference type="GO" id="GO:0032259">
    <property type="term" value="P:methylation"/>
    <property type="evidence" value="ECO:0007669"/>
    <property type="project" value="UniProtKB-KW"/>
</dbReference>
<dbReference type="EMBL" id="JAJEQN010000004">
    <property type="protein sequence ID" value="MCC2220554.1"/>
    <property type="molecule type" value="Genomic_DNA"/>
</dbReference>
<name>A0AAE3JBA6_9FIRM</name>